<reference evidence="1" key="1">
    <citation type="submission" date="2021-06" db="EMBL/GenBank/DDBJ databases">
        <authorList>
            <person name="Kallberg Y."/>
            <person name="Tangrot J."/>
            <person name="Rosling A."/>
        </authorList>
    </citation>
    <scope>NUCLEOTIDE SEQUENCE</scope>
    <source>
        <strain evidence="1">MA453B</strain>
    </source>
</reference>
<comment type="caution">
    <text evidence="1">The sequence shown here is derived from an EMBL/GenBank/DDBJ whole genome shotgun (WGS) entry which is preliminary data.</text>
</comment>
<accession>A0A9N9IGJ6</accession>
<dbReference type="AlphaFoldDB" id="A0A9N9IGJ6"/>
<evidence type="ECO:0000313" key="2">
    <source>
        <dbReference type="Proteomes" id="UP000789405"/>
    </source>
</evidence>
<dbReference type="EMBL" id="CAJVPY010012311">
    <property type="protein sequence ID" value="CAG8733268.1"/>
    <property type="molecule type" value="Genomic_DNA"/>
</dbReference>
<name>A0A9N9IGJ6_9GLOM</name>
<sequence>MPEDDLAEVVTHKTKRVEKELDYKHLLAHIKRKVSQPHHIGDELHVLMI</sequence>
<gene>
    <name evidence="1" type="ORF">DERYTH_LOCUS15318</name>
</gene>
<keyword evidence="2" id="KW-1185">Reference proteome</keyword>
<feature type="non-terminal residue" evidence="1">
    <location>
        <position position="1"/>
    </location>
</feature>
<protein>
    <submittedName>
        <fullName evidence="1">12708_t:CDS:1</fullName>
    </submittedName>
</protein>
<proteinExistence type="predicted"/>
<dbReference type="Proteomes" id="UP000789405">
    <property type="component" value="Unassembled WGS sequence"/>
</dbReference>
<evidence type="ECO:0000313" key="1">
    <source>
        <dbReference type="EMBL" id="CAG8733268.1"/>
    </source>
</evidence>
<organism evidence="1 2">
    <name type="scientific">Dentiscutata erythropus</name>
    <dbReference type="NCBI Taxonomy" id="1348616"/>
    <lineage>
        <taxon>Eukaryota</taxon>
        <taxon>Fungi</taxon>
        <taxon>Fungi incertae sedis</taxon>
        <taxon>Mucoromycota</taxon>
        <taxon>Glomeromycotina</taxon>
        <taxon>Glomeromycetes</taxon>
        <taxon>Diversisporales</taxon>
        <taxon>Gigasporaceae</taxon>
        <taxon>Dentiscutata</taxon>
    </lineage>
</organism>